<accession>A0A0D9VVL1</accession>
<feature type="region of interest" description="Disordered" evidence="1">
    <location>
        <begin position="1"/>
        <end position="34"/>
    </location>
</feature>
<dbReference type="AlphaFoldDB" id="A0A0D9VVL1"/>
<protein>
    <submittedName>
        <fullName evidence="2">Uncharacterized protein</fullName>
    </submittedName>
</protein>
<feature type="compositionally biased region" description="Basic residues" evidence="1">
    <location>
        <begin position="17"/>
        <end position="27"/>
    </location>
</feature>
<dbReference type="EnsemblPlants" id="LPERR03G19290.1">
    <property type="protein sequence ID" value="LPERR03G19290.1"/>
    <property type="gene ID" value="LPERR03G19290"/>
</dbReference>
<dbReference type="HOGENOM" id="CLU_2267637_0_0_1"/>
<evidence type="ECO:0000313" key="3">
    <source>
        <dbReference type="Proteomes" id="UP000032180"/>
    </source>
</evidence>
<sequence length="103" mass="11268">MEAWSSAARRLDGGGAGRHRAGVHRRGCGIGRRSGGAQVQQVCGVRKRGPSWLPRAGEDILLSGLIVSVIQSLVVELGKKQRSMKVIIFKALHWVYIWPMVIP</sequence>
<evidence type="ECO:0000313" key="2">
    <source>
        <dbReference type="EnsemblPlants" id="LPERR03G19290.1"/>
    </source>
</evidence>
<proteinExistence type="predicted"/>
<reference evidence="2" key="3">
    <citation type="submission" date="2015-04" db="UniProtKB">
        <authorList>
            <consortium name="EnsemblPlants"/>
        </authorList>
    </citation>
    <scope>IDENTIFICATION</scope>
</reference>
<dbReference type="Proteomes" id="UP000032180">
    <property type="component" value="Chromosome 3"/>
</dbReference>
<keyword evidence="3" id="KW-1185">Reference proteome</keyword>
<evidence type="ECO:0000256" key="1">
    <source>
        <dbReference type="SAM" id="MobiDB-lite"/>
    </source>
</evidence>
<name>A0A0D9VVL1_9ORYZ</name>
<organism evidence="2 3">
    <name type="scientific">Leersia perrieri</name>
    <dbReference type="NCBI Taxonomy" id="77586"/>
    <lineage>
        <taxon>Eukaryota</taxon>
        <taxon>Viridiplantae</taxon>
        <taxon>Streptophyta</taxon>
        <taxon>Embryophyta</taxon>
        <taxon>Tracheophyta</taxon>
        <taxon>Spermatophyta</taxon>
        <taxon>Magnoliopsida</taxon>
        <taxon>Liliopsida</taxon>
        <taxon>Poales</taxon>
        <taxon>Poaceae</taxon>
        <taxon>BOP clade</taxon>
        <taxon>Oryzoideae</taxon>
        <taxon>Oryzeae</taxon>
        <taxon>Oryzinae</taxon>
        <taxon>Leersia</taxon>
    </lineage>
</organism>
<dbReference type="Gramene" id="LPERR03G19290.1">
    <property type="protein sequence ID" value="LPERR03G19290.1"/>
    <property type="gene ID" value="LPERR03G19290"/>
</dbReference>
<reference evidence="2 3" key="1">
    <citation type="submission" date="2012-08" db="EMBL/GenBank/DDBJ databases">
        <title>Oryza genome evolution.</title>
        <authorList>
            <person name="Wing R.A."/>
        </authorList>
    </citation>
    <scope>NUCLEOTIDE SEQUENCE</scope>
</reference>
<reference evidence="3" key="2">
    <citation type="submission" date="2013-12" db="EMBL/GenBank/DDBJ databases">
        <authorList>
            <person name="Yu Y."/>
            <person name="Lee S."/>
            <person name="de Baynast K."/>
            <person name="Wissotski M."/>
            <person name="Liu L."/>
            <person name="Talag J."/>
            <person name="Goicoechea J."/>
            <person name="Angelova A."/>
            <person name="Jetty R."/>
            <person name="Kudrna D."/>
            <person name="Golser W."/>
            <person name="Rivera L."/>
            <person name="Zhang J."/>
            <person name="Wing R."/>
        </authorList>
    </citation>
    <scope>NUCLEOTIDE SEQUENCE</scope>
</reference>